<evidence type="ECO:0000256" key="3">
    <source>
        <dbReference type="ARBA" id="ARBA00022679"/>
    </source>
</evidence>
<dbReference type="InterPro" id="IPR043519">
    <property type="entry name" value="NT_sf"/>
</dbReference>
<dbReference type="SUPFAM" id="SSF81301">
    <property type="entry name" value="Nucleotidyltransferase"/>
    <property type="match status" value="1"/>
</dbReference>
<evidence type="ECO:0000256" key="1">
    <source>
        <dbReference type="ARBA" id="ARBA00001946"/>
    </source>
</evidence>
<keyword evidence="12" id="KW-1185">Reference proteome</keyword>
<dbReference type="RefSeq" id="WP_234860508.1">
    <property type="nucleotide sequence ID" value="NZ_JAKEVZ010000003.1"/>
</dbReference>
<evidence type="ECO:0000256" key="6">
    <source>
        <dbReference type="ARBA" id="ARBA00022741"/>
    </source>
</evidence>
<comment type="similarity">
    <text evidence="9">Belongs to the MntA antitoxin family.</text>
</comment>
<keyword evidence="7" id="KW-0067">ATP-binding</keyword>
<protein>
    <submittedName>
        <fullName evidence="11">Nucleotidyltransferase family protein</fullName>
    </submittedName>
</protein>
<gene>
    <name evidence="11" type="ORF">L0U89_04905</name>
</gene>
<dbReference type="InterPro" id="IPR002934">
    <property type="entry name" value="Polymerase_NTP_transf_dom"/>
</dbReference>
<feature type="domain" description="Polymerase nucleotidyl transferase" evidence="10">
    <location>
        <begin position="18"/>
        <end position="94"/>
    </location>
</feature>
<evidence type="ECO:0000256" key="4">
    <source>
        <dbReference type="ARBA" id="ARBA00022695"/>
    </source>
</evidence>
<comment type="caution">
    <text evidence="11">The sequence shown here is derived from an EMBL/GenBank/DDBJ whole genome shotgun (WGS) entry which is preliminary data.</text>
</comment>
<organism evidence="11 12">
    <name type="scientific">Mariniradius sediminis</name>
    <dbReference type="NCBI Taxonomy" id="2909237"/>
    <lineage>
        <taxon>Bacteria</taxon>
        <taxon>Pseudomonadati</taxon>
        <taxon>Bacteroidota</taxon>
        <taxon>Cytophagia</taxon>
        <taxon>Cytophagales</taxon>
        <taxon>Cyclobacteriaceae</taxon>
        <taxon>Mariniradius</taxon>
    </lineage>
</organism>
<evidence type="ECO:0000256" key="2">
    <source>
        <dbReference type="ARBA" id="ARBA00022649"/>
    </source>
</evidence>
<evidence type="ECO:0000313" key="11">
    <source>
        <dbReference type="EMBL" id="MCF1750402.1"/>
    </source>
</evidence>
<dbReference type="PANTHER" id="PTHR33571:SF19">
    <property type="entry name" value="PROTEIN ADENYLYLTRANSFERASE MJ0128-RELATED"/>
    <property type="match status" value="1"/>
</dbReference>
<dbReference type="Proteomes" id="UP001201449">
    <property type="component" value="Unassembled WGS sequence"/>
</dbReference>
<keyword evidence="2" id="KW-1277">Toxin-antitoxin system</keyword>
<keyword evidence="6" id="KW-0547">Nucleotide-binding</keyword>
<name>A0ABS9BSF1_9BACT</name>
<comment type="cofactor">
    <cofactor evidence="1">
        <name>Mg(2+)</name>
        <dbReference type="ChEBI" id="CHEBI:18420"/>
    </cofactor>
</comment>
<evidence type="ECO:0000313" key="12">
    <source>
        <dbReference type="Proteomes" id="UP001201449"/>
    </source>
</evidence>
<reference evidence="11 12" key="1">
    <citation type="submission" date="2022-01" db="EMBL/GenBank/DDBJ databases">
        <title>Mariniradius saccharolyticus sp. nov., isolated from sediment of a river.</title>
        <authorList>
            <person name="Liu H."/>
        </authorList>
    </citation>
    <scope>NUCLEOTIDE SEQUENCE [LARGE SCALE GENOMIC DNA]</scope>
    <source>
        <strain evidence="11 12">RY-2</strain>
    </source>
</reference>
<keyword evidence="8" id="KW-0460">Magnesium</keyword>
<keyword evidence="3" id="KW-0808">Transferase</keyword>
<evidence type="ECO:0000256" key="8">
    <source>
        <dbReference type="ARBA" id="ARBA00022842"/>
    </source>
</evidence>
<evidence type="ECO:0000256" key="5">
    <source>
        <dbReference type="ARBA" id="ARBA00022723"/>
    </source>
</evidence>
<dbReference type="PANTHER" id="PTHR33571">
    <property type="entry name" value="SSL8005 PROTEIN"/>
    <property type="match status" value="1"/>
</dbReference>
<sequence>MGQAVDIESKLQQLMPLLADRFHVSKIGYFGSYAAGQQTERSDLDLLVEFSQPIGWEFFTLEKFLEKEFGLSIDLVTKEALKERIKRPILDQVKYI</sequence>
<dbReference type="InterPro" id="IPR052038">
    <property type="entry name" value="Type-VII_TA_antitoxin"/>
</dbReference>
<accession>A0ABS9BSF1</accession>
<dbReference type="EMBL" id="JAKEVZ010000003">
    <property type="protein sequence ID" value="MCF1750402.1"/>
    <property type="molecule type" value="Genomic_DNA"/>
</dbReference>
<evidence type="ECO:0000259" key="10">
    <source>
        <dbReference type="Pfam" id="PF01909"/>
    </source>
</evidence>
<keyword evidence="4" id="KW-0548">Nucleotidyltransferase</keyword>
<evidence type="ECO:0000256" key="9">
    <source>
        <dbReference type="ARBA" id="ARBA00038276"/>
    </source>
</evidence>
<evidence type="ECO:0000256" key="7">
    <source>
        <dbReference type="ARBA" id="ARBA00022840"/>
    </source>
</evidence>
<dbReference type="Pfam" id="PF01909">
    <property type="entry name" value="NTP_transf_2"/>
    <property type="match status" value="1"/>
</dbReference>
<proteinExistence type="inferred from homology"/>
<dbReference type="CDD" id="cd05403">
    <property type="entry name" value="NT_KNTase_like"/>
    <property type="match status" value="1"/>
</dbReference>
<dbReference type="Gene3D" id="3.30.460.10">
    <property type="entry name" value="Beta Polymerase, domain 2"/>
    <property type="match status" value="1"/>
</dbReference>
<keyword evidence="5" id="KW-0479">Metal-binding</keyword>